<accession>A0A2S3W270</accession>
<dbReference type="EC" id="2.1.1.199" evidence="6"/>
<reference evidence="7 8" key="1">
    <citation type="submission" date="2018-01" db="EMBL/GenBank/DDBJ databases">
        <title>Draft Genome Sequence of Komagataeibacter maltaceti LMG 1529, a Vinegar Producing Acetic Acid Bacterium Isolated from Malt Vinegar Brewery Acetifiers.</title>
        <authorList>
            <person name="Zhang Q."/>
            <person name="Hollensteiner J."/>
            <person name="Poehlein A."/>
            <person name="Daniel R."/>
        </authorList>
    </citation>
    <scope>NUCLEOTIDE SEQUENCE [LARGE SCALE GENOMIC DNA]</scope>
    <source>
        <strain evidence="7 8">LMG 1529</strain>
    </source>
</reference>
<feature type="binding site" evidence="6">
    <location>
        <position position="125"/>
    </location>
    <ligand>
        <name>S-adenosyl-L-methionine</name>
        <dbReference type="ChEBI" id="CHEBI:59789"/>
    </ligand>
</feature>
<dbReference type="SUPFAM" id="SSF81799">
    <property type="entry name" value="Putative methyltransferase TM0872, insert domain"/>
    <property type="match status" value="1"/>
</dbReference>
<evidence type="ECO:0000256" key="2">
    <source>
        <dbReference type="ARBA" id="ARBA00022552"/>
    </source>
</evidence>
<evidence type="ECO:0000256" key="6">
    <source>
        <dbReference type="HAMAP-Rule" id="MF_01007"/>
    </source>
</evidence>
<evidence type="ECO:0000256" key="3">
    <source>
        <dbReference type="ARBA" id="ARBA00022603"/>
    </source>
</evidence>
<feature type="binding site" evidence="6">
    <location>
        <begin position="47"/>
        <end position="49"/>
    </location>
    <ligand>
        <name>S-adenosyl-L-methionine</name>
        <dbReference type="ChEBI" id="CHEBI:59789"/>
    </ligand>
</feature>
<comment type="similarity">
    <text evidence="1 6">Belongs to the methyltransferase superfamily. RsmH family.</text>
</comment>
<evidence type="ECO:0000256" key="1">
    <source>
        <dbReference type="ARBA" id="ARBA00010396"/>
    </source>
</evidence>
<dbReference type="PANTHER" id="PTHR11265:SF0">
    <property type="entry name" value="12S RRNA N4-METHYLCYTIDINE METHYLTRANSFERASE"/>
    <property type="match status" value="1"/>
</dbReference>
<keyword evidence="5 6" id="KW-0949">S-adenosyl-L-methionine</keyword>
<keyword evidence="8" id="KW-1185">Reference proteome</keyword>
<dbReference type="SUPFAM" id="SSF53335">
    <property type="entry name" value="S-adenosyl-L-methionine-dependent methyltransferases"/>
    <property type="match status" value="1"/>
</dbReference>
<evidence type="ECO:0000313" key="8">
    <source>
        <dbReference type="Proteomes" id="UP000237344"/>
    </source>
</evidence>
<dbReference type="AlphaFoldDB" id="A0A2S3W270"/>
<dbReference type="EMBL" id="POTC01000014">
    <property type="protein sequence ID" value="POF62960.1"/>
    <property type="molecule type" value="Genomic_DNA"/>
</dbReference>
<comment type="caution">
    <text evidence="7">The sequence shown here is derived from an EMBL/GenBank/DDBJ whole genome shotgun (WGS) entry which is preliminary data.</text>
</comment>
<feature type="binding site" evidence="6">
    <location>
        <position position="97"/>
    </location>
    <ligand>
        <name>S-adenosyl-L-methionine</name>
        <dbReference type="ChEBI" id="CHEBI:59789"/>
    </ligand>
</feature>
<comment type="function">
    <text evidence="6">Specifically methylates the N4 position of cytidine in position 1402 (C1402) of 16S rRNA.</text>
</comment>
<dbReference type="FunFam" id="1.10.150.170:FF:000003">
    <property type="entry name" value="Ribosomal RNA small subunit methyltransferase H"/>
    <property type="match status" value="1"/>
</dbReference>
<comment type="catalytic activity">
    <reaction evidence="6">
        <text>cytidine(1402) in 16S rRNA + S-adenosyl-L-methionine = N(4)-methylcytidine(1402) in 16S rRNA + S-adenosyl-L-homocysteine + H(+)</text>
        <dbReference type="Rhea" id="RHEA:42928"/>
        <dbReference type="Rhea" id="RHEA-COMP:10286"/>
        <dbReference type="Rhea" id="RHEA-COMP:10287"/>
        <dbReference type="ChEBI" id="CHEBI:15378"/>
        <dbReference type="ChEBI" id="CHEBI:57856"/>
        <dbReference type="ChEBI" id="CHEBI:59789"/>
        <dbReference type="ChEBI" id="CHEBI:74506"/>
        <dbReference type="ChEBI" id="CHEBI:82748"/>
        <dbReference type="EC" id="2.1.1.199"/>
    </reaction>
</comment>
<keyword evidence="4 6" id="KW-0808">Transferase</keyword>
<dbReference type="GO" id="GO:0071424">
    <property type="term" value="F:rRNA (cytosine-N4-)-methyltransferase activity"/>
    <property type="evidence" value="ECO:0007669"/>
    <property type="project" value="UniProtKB-UniRule"/>
</dbReference>
<feature type="binding site" evidence="6">
    <location>
        <position position="65"/>
    </location>
    <ligand>
        <name>S-adenosyl-L-methionine</name>
        <dbReference type="ChEBI" id="CHEBI:59789"/>
    </ligand>
</feature>
<evidence type="ECO:0000313" key="7">
    <source>
        <dbReference type="EMBL" id="POF62960.1"/>
    </source>
</evidence>
<organism evidence="7 8">
    <name type="scientific">Novacetimonas maltaceti</name>
    <dbReference type="NCBI Taxonomy" id="1203393"/>
    <lineage>
        <taxon>Bacteria</taxon>
        <taxon>Pseudomonadati</taxon>
        <taxon>Pseudomonadota</taxon>
        <taxon>Alphaproteobacteria</taxon>
        <taxon>Acetobacterales</taxon>
        <taxon>Acetobacteraceae</taxon>
        <taxon>Novacetimonas</taxon>
    </lineage>
</organism>
<dbReference type="InterPro" id="IPR029063">
    <property type="entry name" value="SAM-dependent_MTases_sf"/>
</dbReference>
<dbReference type="Proteomes" id="UP000237344">
    <property type="component" value="Unassembled WGS sequence"/>
</dbReference>
<evidence type="ECO:0000256" key="4">
    <source>
        <dbReference type="ARBA" id="ARBA00022679"/>
    </source>
</evidence>
<sequence length="344" mass="36838">MTVMASPPPASLPGTDGGHVPVMLDEVLCDLAPRDGATYLDGTFGGGGYARAILSAADCTLWAIDRDPAAIARGNAQAASFPDGNGGSRLRMIKGGFGDMASLLAARGVTALDGVTLDLGVSSYQIDQAERGFSFRMDGPLDMRMGDEGTTAADVVNRYQESELADIIYTYGEERMSRRVARAIVAARAEEAITTTARLADIVRSVVRADRSGIDPATRTFQGLRIHVNDELGQIERGLDQALGLLAPGGRLVVVSFHSLEDRLVKLALNRAAGRMPGPSRHDPGAAVQRTQRPAFRLVRNKAIRPSDAECHRNPRARSARLRTVERVTTFPPTESATDMGQQQ</sequence>
<keyword evidence="3 6" id="KW-0489">Methyltransferase</keyword>
<dbReference type="Pfam" id="PF01795">
    <property type="entry name" value="Methyltransf_5"/>
    <property type="match status" value="1"/>
</dbReference>
<dbReference type="GO" id="GO:0005737">
    <property type="term" value="C:cytoplasm"/>
    <property type="evidence" value="ECO:0007669"/>
    <property type="project" value="UniProtKB-SubCell"/>
</dbReference>
<dbReference type="PANTHER" id="PTHR11265">
    <property type="entry name" value="S-ADENOSYL-METHYLTRANSFERASE MRAW"/>
    <property type="match status" value="1"/>
</dbReference>
<dbReference type="GO" id="GO:0070475">
    <property type="term" value="P:rRNA base methylation"/>
    <property type="evidence" value="ECO:0007669"/>
    <property type="project" value="UniProtKB-UniRule"/>
</dbReference>
<name>A0A2S3W270_9PROT</name>
<keyword evidence="6" id="KW-0963">Cytoplasm</keyword>
<dbReference type="PIRSF" id="PIRSF004486">
    <property type="entry name" value="MraW"/>
    <property type="match status" value="1"/>
</dbReference>
<keyword evidence="2 6" id="KW-0698">rRNA processing</keyword>
<gene>
    <name evidence="6 7" type="primary">rsmH</name>
    <name evidence="7" type="ORF">KMAL_14610</name>
</gene>
<protein>
    <recommendedName>
        <fullName evidence="6">Ribosomal RNA small subunit methyltransferase H</fullName>
        <ecNumber evidence="6">2.1.1.199</ecNumber>
    </recommendedName>
    <alternativeName>
        <fullName evidence="6">16S rRNA m(4)C1402 methyltransferase</fullName>
    </alternativeName>
    <alternativeName>
        <fullName evidence="6">rRNA (cytosine-N(4)-)-methyltransferase RsmH</fullName>
    </alternativeName>
</protein>
<dbReference type="InterPro" id="IPR023397">
    <property type="entry name" value="SAM-dep_MeTrfase_MraW_recog"/>
</dbReference>
<dbReference type="Gene3D" id="1.10.150.170">
    <property type="entry name" value="Putative methyltransferase TM0872, insert domain"/>
    <property type="match status" value="1"/>
</dbReference>
<dbReference type="NCBIfam" id="TIGR00006">
    <property type="entry name" value="16S rRNA (cytosine(1402)-N(4))-methyltransferase RsmH"/>
    <property type="match status" value="1"/>
</dbReference>
<proteinExistence type="inferred from homology"/>
<dbReference type="InterPro" id="IPR002903">
    <property type="entry name" value="RsmH"/>
</dbReference>
<comment type="subcellular location">
    <subcellularLocation>
        <location evidence="6">Cytoplasm</location>
    </subcellularLocation>
</comment>
<evidence type="ECO:0000256" key="5">
    <source>
        <dbReference type="ARBA" id="ARBA00022691"/>
    </source>
</evidence>
<dbReference type="Gene3D" id="3.40.50.150">
    <property type="entry name" value="Vaccinia Virus protein VP39"/>
    <property type="match status" value="1"/>
</dbReference>
<dbReference type="HAMAP" id="MF_01007">
    <property type="entry name" value="16SrRNA_methyltr_H"/>
    <property type="match status" value="1"/>
</dbReference>
<feature type="binding site" evidence="6">
    <location>
        <position position="118"/>
    </location>
    <ligand>
        <name>S-adenosyl-L-methionine</name>
        <dbReference type="ChEBI" id="CHEBI:59789"/>
    </ligand>
</feature>